<sequence>MSELLQNVQEKAETWLNSRAIDNTTKAEIKALLTKQDPKELIDSFYKDLEFGTGGLRGIMGVGSNCMNKYTVGVATQGLANYLNKTFPGKPISIAIAHDSRNNSGYFAEIVAGVFSANGIKVYMFDELRPTPLLSFAIRYLKCDSGVVITASHNPKEYNGYKAYWNDGAQVVPPHDKNIIEEVKAITSFDQVKFKPTLANIHLIDEEVEQAYYEEVKKIIPNHEVIAKHKNIPLVYSSLHGAGITMVPECLKQIGFTNIHVVKEQEEPDGDFPTVKSPNPEEPSAMELVIKKGKEVNATMVMATDPDTDRVGMGVRKSNGEFILLNGNQAFSLMMYFIMKNLKETNNAYIAKTIVTSELIDTMAAKFGVECYNTLTGFKYIAELMGKFDGKKKFVAAGEESYGYMAGDFVRDKDAVSSCAFFAAMAASATDEGKSMYDWLIDMYVEFAYYKEGLLNVTKKGQQGEQEIKAMMEKFRNNPPAEIIGSRVVRLLDYKLLKEKDLLTGKESDLEFPKSDVLQFYLEDGTKVSVRPSGTEPKIKFYISVNAPLASRDEFEKVDQQLDKKIKGVEEYLLSV</sequence>
<dbReference type="SUPFAM" id="SSF53738">
    <property type="entry name" value="Phosphoglucomutase, first 3 domains"/>
    <property type="match status" value="3"/>
</dbReference>
<feature type="domain" description="Alpha-D-phosphohexomutase alpha/beta/alpha" evidence="10">
    <location>
        <begin position="211"/>
        <end position="313"/>
    </location>
</feature>
<evidence type="ECO:0000256" key="2">
    <source>
        <dbReference type="ARBA" id="ARBA00010231"/>
    </source>
</evidence>
<keyword evidence="4 7" id="KW-0479">Metal-binding</keyword>
<dbReference type="Gene3D" id="3.40.120.10">
    <property type="entry name" value="Alpha-D-Glucose-1,6-Bisphosphate, subunit A, domain 3"/>
    <property type="match status" value="3"/>
</dbReference>
<dbReference type="PROSITE" id="PS00710">
    <property type="entry name" value="PGM_PMM"/>
    <property type="match status" value="1"/>
</dbReference>
<dbReference type="PANTHER" id="PTHR45745:SF1">
    <property type="entry name" value="PHOSPHOGLUCOMUTASE 2B-RELATED"/>
    <property type="match status" value="1"/>
</dbReference>
<dbReference type="GO" id="GO:0008973">
    <property type="term" value="F:phosphopentomutase activity"/>
    <property type="evidence" value="ECO:0007669"/>
    <property type="project" value="TreeGrafter"/>
</dbReference>
<dbReference type="PANTHER" id="PTHR45745">
    <property type="entry name" value="PHOSPHOMANNOMUTASE 45A"/>
    <property type="match status" value="1"/>
</dbReference>
<evidence type="ECO:0000313" key="12">
    <source>
        <dbReference type="EMBL" id="SKC82894.1"/>
    </source>
</evidence>
<evidence type="ECO:0000259" key="11">
    <source>
        <dbReference type="Pfam" id="PF02880"/>
    </source>
</evidence>
<dbReference type="Proteomes" id="UP000190961">
    <property type="component" value="Unassembled WGS sequence"/>
</dbReference>
<protein>
    <submittedName>
        <fullName evidence="12">Phosphoglucomutase</fullName>
    </submittedName>
</protein>
<dbReference type="Pfam" id="PF02878">
    <property type="entry name" value="PGM_PMM_I"/>
    <property type="match status" value="1"/>
</dbReference>
<evidence type="ECO:0000259" key="8">
    <source>
        <dbReference type="Pfam" id="PF00408"/>
    </source>
</evidence>
<dbReference type="CDD" id="cd05799">
    <property type="entry name" value="PGM2"/>
    <property type="match status" value="1"/>
</dbReference>
<dbReference type="InterPro" id="IPR005845">
    <property type="entry name" value="A-D-PHexomutase_a/b/a-II"/>
</dbReference>
<gene>
    <name evidence="12" type="ORF">SAMN05660236_4308</name>
</gene>
<evidence type="ECO:0000259" key="10">
    <source>
        <dbReference type="Pfam" id="PF02879"/>
    </source>
</evidence>
<dbReference type="InterPro" id="IPR005846">
    <property type="entry name" value="A-D-PHexomutase_a/b/a-III"/>
</dbReference>
<dbReference type="InterPro" id="IPR016066">
    <property type="entry name" value="A-D-PHexomutase_CS"/>
</dbReference>
<name>A0A1T5M4E3_9BACT</name>
<accession>A0A1T5M4E3</accession>
<evidence type="ECO:0000256" key="7">
    <source>
        <dbReference type="RuleBase" id="RU004326"/>
    </source>
</evidence>
<dbReference type="GO" id="GO:0000287">
    <property type="term" value="F:magnesium ion binding"/>
    <property type="evidence" value="ECO:0007669"/>
    <property type="project" value="InterPro"/>
</dbReference>
<evidence type="ECO:0000256" key="6">
    <source>
        <dbReference type="ARBA" id="ARBA00023235"/>
    </source>
</evidence>
<dbReference type="Gene3D" id="3.30.310.50">
    <property type="entry name" value="Alpha-D-phosphohexomutase, C-terminal domain"/>
    <property type="match status" value="1"/>
</dbReference>
<evidence type="ECO:0000256" key="4">
    <source>
        <dbReference type="ARBA" id="ARBA00022723"/>
    </source>
</evidence>
<keyword evidence="13" id="KW-1185">Reference proteome</keyword>
<feature type="domain" description="Alpha-D-phosphohexomutase C-terminal" evidence="8">
    <location>
        <begin position="509"/>
        <end position="543"/>
    </location>
</feature>
<dbReference type="RefSeq" id="WP_079688846.1">
    <property type="nucleotide sequence ID" value="NZ_FUZU01000003.1"/>
</dbReference>
<dbReference type="Pfam" id="PF00408">
    <property type="entry name" value="PGM_PMM_IV"/>
    <property type="match status" value="1"/>
</dbReference>
<evidence type="ECO:0000256" key="1">
    <source>
        <dbReference type="ARBA" id="ARBA00001946"/>
    </source>
</evidence>
<dbReference type="EMBL" id="FUZU01000003">
    <property type="protein sequence ID" value="SKC82894.1"/>
    <property type="molecule type" value="Genomic_DNA"/>
</dbReference>
<dbReference type="GO" id="GO:0006166">
    <property type="term" value="P:purine ribonucleoside salvage"/>
    <property type="evidence" value="ECO:0007669"/>
    <property type="project" value="TreeGrafter"/>
</dbReference>
<dbReference type="Pfam" id="PF02880">
    <property type="entry name" value="PGM_PMM_III"/>
    <property type="match status" value="1"/>
</dbReference>
<dbReference type="STRING" id="688867.SAMN05660236_4308"/>
<proteinExistence type="inferred from homology"/>
<reference evidence="12 13" key="1">
    <citation type="submission" date="2017-02" db="EMBL/GenBank/DDBJ databases">
        <authorList>
            <person name="Peterson S.W."/>
        </authorList>
    </citation>
    <scope>NUCLEOTIDE SEQUENCE [LARGE SCALE GENOMIC DNA]</scope>
    <source>
        <strain evidence="12 13">DSM 25262</strain>
    </source>
</reference>
<organism evidence="12 13">
    <name type="scientific">Ohtaekwangia koreensis</name>
    <dbReference type="NCBI Taxonomy" id="688867"/>
    <lineage>
        <taxon>Bacteria</taxon>
        <taxon>Pseudomonadati</taxon>
        <taxon>Bacteroidota</taxon>
        <taxon>Cytophagia</taxon>
        <taxon>Cytophagales</taxon>
        <taxon>Fulvivirgaceae</taxon>
        <taxon>Ohtaekwangia</taxon>
    </lineage>
</organism>
<keyword evidence="5 7" id="KW-0460">Magnesium</keyword>
<feature type="domain" description="Alpha-D-phosphohexomutase alpha/beta/alpha" evidence="9">
    <location>
        <begin position="50"/>
        <end position="187"/>
    </location>
</feature>
<comment type="similarity">
    <text evidence="2 7">Belongs to the phosphohexose mutase family.</text>
</comment>
<dbReference type="Pfam" id="PF02879">
    <property type="entry name" value="PGM_PMM_II"/>
    <property type="match status" value="1"/>
</dbReference>
<evidence type="ECO:0000313" key="13">
    <source>
        <dbReference type="Proteomes" id="UP000190961"/>
    </source>
</evidence>
<dbReference type="OrthoDB" id="9806956at2"/>
<keyword evidence="6" id="KW-0413">Isomerase</keyword>
<dbReference type="InterPro" id="IPR016055">
    <property type="entry name" value="A-D-PHexomutase_a/b/a-I/II/III"/>
</dbReference>
<feature type="domain" description="Alpha-D-phosphohexomutase alpha/beta/alpha" evidence="11">
    <location>
        <begin position="326"/>
        <end position="442"/>
    </location>
</feature>
<evidence type="ECO:0000256" key="3">
    <source>
        <dbReference type="ARBA" id="ARBA00022553"/>
    </source>
</evidence>
<dbReference type="GO" id="GO:0005975">
    <property type="term" value="P:carbohydrate metabolic process"/>
    <property type="evidence" value="ECO:0007669"/>
    <property type="project" value="InterPro"/>
</dbReference>
<evidence type="ECO:0000256" key="5">
    <source>
        <dbReference type="ARBA" id="ARBA00022842"/>
    </source>
</evidence>
<comment type="cofactor">
    <cofactor evidence="1">
        <name>Mg(2+)</name>
        <dbReference type="ChEBI" id="CHEBI:18420"/>
    </cofactor>
</comment>
<dbReference type="AlphaFoldDB" id="A0A1T5M4E3"/>
<dbReference type="InterPro" id="IPR005844">
    <property type="entry name" value="A-D-PHexomutase_a/b/a-I"/>
</dbReference>
<dbReference type="InterPro" id="IPR005843">
    <property type="entry name" value="A-D-PHexomutase_C"/>
</dbReference>
<dbReference type="SUPFAM" id="SSF55957">
    <property type="entry name" value="Phosphoglucomutase, C-terminal domain"/>
    <property type="match status" value="1"/>
</dbReference>
<keyword evidence="3" id="KW-0597">Phosphoprotein</keyword>
<evidence type="ECO:0000259" key="9">
    <source>
        <dbReference type="Pfam" id="PF02878"/>
    </source>
</evidence>
<dbReference type="InterPro" id="IPR036900">
    <property type="entry name" value="A-D-PHexomutase_C_sf"/>
</dbReference>